<dbReference type="EMBL" id="PDUG01000004">
    <property type="protein sequence ID" value="PIC33651.1"/>
    <property type="molecule type" value="Genomic_DNA"/>
</dbReference>
<feature type="compositionally biased region" description="Acidic residues" evidence="1">
    <location>
        <begin position="73"/>
        <end position="86"/>
    </location>
</feature>
<accession>A0A2G5U2Q1</accession>
<reference evidence="4" key="1">
    <citation type="submission" date="2017-10" db="EMBL/GenBank/DDBJ databases">
        <title>Rapid genome shrinkage in a self-fertile nematode reveals novel sperm competition proteins.</title>
        <authorList>
            <person name="Yin D."/>
            <person name="Schwarz E.M."/>
            <person name="Thomas C.G."/>
            <person name="Felde R.L."/>
            <person name="Korf I.F."/>
            <person name="Cutter A.D."/>
            <person name="Schartner C.M."/>
            <person name="Ralston E.J."/>
            <person name="Meyer B.J."/>
            <person name="Haag E.S."/>
        </authorList>
    </citation>
    <scope>NUCLEOTIDE SEQUENCE [LARGE SCALE GENOMIC DNA]</scope>
    <source>
        <strain evidence="4">JU1422</strain>
    </source>
</reference>
<organism evidence="3 4">
    <name type="scientific">Caenorhabditis nigoni</name>
    <dbReference type="NCBI Taxonomy" id="1611254"/>
    <lineage>
        <taxon>Eukaryota</taxon>
        <taxon>Metazoa</taxon>
        <taxon>Ecdysozoa</taxon>
        <taxon>Nematoda</taxon>
        <taxon>Chromadorea</taxon>
        <taxon>Rhabditida</taxon>
        <taxon>Rhabditina</taxon>
        <taxon>Rhabditomorpha</taxon>
        <taxon>Rhabditoidea</taxon>
        <taxon>Rhabditidae</taxon>
        <taxon>Peloderinae</taxon>
        <taxon>Caenorhabditis</taxon>
    </lineage>
</organism>
<name>A0A2G5U2Q1_9PELO</name>
<dbReference type="Pfam" id="PF01827">
    <property type="entry name" value="FTH"/>
    <property type="match status" value="1"/>
</dbReference>
<dbReference type="InterPro" id="IPR002900">
    <property type="entry name" value="DUF38/FTH_CAE_spp"/>
</dbReference>
<keyword evidence="4" id="KW-1185">Reference proteome</keyword>
<dbReference type="OrthoDB" id="10317540at2759"/>
<dbReference type="AlphaFoldDB" id="A0A2G5U2Q1"/>
<evidence type="ECO:0000313" key="3">
    <source>
        <dbReference type="EMBL" id="PIC33651.1"/>
    </source>
</evidence>
<comment type="caution">
    <text evidence="3">The sequence shown here is derived from an EMBL/GenBank/DDBJ whole genome shotgun (WGS) entry which is preliminary data.</text>
</comment>
<protein>
    <recommendedName>
        <fullName evidence="2">DUF38 domain-containing protein</fullName>
    </recommendedName>
</protein>
<dbReference type="PANTHER" id="PTHR23015:SF4">
    <property type="entry name" value="DUF38 DOMAIN-CONTAINING PROTEIN-RELATED"/>
    <property type="match status" value="1"/>
</dbReference>
<sequence>MVLHRFLRDVESRNILLQYEFHKKNSPRLAHQNLCQMTSWKKIVEQEEKPYCRWDRIPLFDDTTTSRFKQDKEEEEKEDPVPEEEKEFDISKAYYKEESISYEKVSFIFKDFRNGNFEVEPLLHPILKDLCEVSIEHIGLSSIPRFTTLHPSNKCYHFAMTHLKIVTHGASILKLVTFHEEEPNAKLRIEYWQTREGCFVWCGHDVKFVEKKFHYTLATIDFMIAIRYMSRPLVEIDFDIQKWNGWDCKERPDLGFVWTVWDTFLYNKSLNIHAEIFRMTVSKTDRDEKRLSLIRFVKPRLLEVIILNVWDDRHMGCRDKDEPFKFKEIYNTKQWKRAFCVDIRDKMIQKNFSAYPGFQQIQMTMKEEELMDLKEAFAENPSQYCEIQVIPQLDLERCLEVISDPKMNLEKFEGDKYRAPAKSSEDLGHHFLVMELKNYIFHTTMPVTQITFEIRVTKRQAEESPEKCLVVKK</sequence>
<evidence type="ECO:0000256" key="1">
    <source>
        <dbReference type="SAM" id="MobiDB-lite"/>
    </source>
</evidence>
<evidence type="ECO:0000259" key="2">
    <source>
        <dbReference type="Pfam" id="PF01827"/>
    </source>
</evidence>
<proteinExistence type="predicted"/>
<dbReference type="Proteomes" id="UP000230233">
    <property type="component" value="Chromosome IV"/>
</dbReference>
<dbReference type="GO" id="GO:0045087">
    <property type="term" value="P:innate immune response"/>
    <property type="evidence" value="ECO:0007669"/>
    <property type="project" value="TreeGrafter"/>
</dbReference>
<gene>
    <name evidence="3" type="primary">Cnig_chr_IV.g13555</name>
    <name evidence="3" type="ORF">B9Z55_013555</name>
</gene>
<dbReference type="InterPro" id="IPR040161">
    <property type="entry name" value="FB224"/>
</dbReference>
<evidence type="ECO:0000313" key="4">
    <source>
        <dbReference type="Proteomes" id="UP000230233"/>
    </source>
</evidence>
<feature type="region of interest" description="Disordered" evidence="1">
    <location>
        <begin position="65"/>
        <end position="86"/>
    </location>
</feature>
<dbReference type="PANTHER" id="PTHR23015">
    <property type="entry name" value="UNCHARACTERIZED C.ELEGANS PROTEIN"/>
    <property type="match status" value="1"/>
</dbReference>
<feature type="domain" description="DUF38" evidence="2">
    <location>
        <begin position="290"/>
        <end position="387"/>
    </location>
</feature>